<evidence type="ECO:0000313" key="4">
    <source>
        <dbReference type="EMBL" id="SFC82233.1"/>
    </source>
</evidence>
<gene>
    <name evidence="4" type="ORF">SAMN04487907_109111</name>
</gene>
<dbReference type="RefSeq" id="WP_092544472.1">
    <property type="nucleotide sequence ID" value="NZ_FOKV01000009.1"/>
</dbReference>
<keyword evidence="2" id="KW-0963">Cytoplasm</keyword>
<name>A0A1I1MHU6_9FLAO</name>
<dbReference type="AlphaFoldDB" id="A0A1I1MHU6"/>
<dbReference type="EMBL" id="FOKV01000009">
    <property type="protein sequence ID" value="SFC82233.1"/>
    <property type="molecule type" value="Genomic_DNA"/>
</dbReference>
<dbReference type="PANTHER" id="PTHR33449">
    <property type="entry name" value="NUCLEOID-ASSOCIATED PROTEIN YBAB"/>
    <property type="match status" value="1"/>
</dbReference>
<evidence type="ECO:0000256" key="1">
    <source>
        <dbReference type="ARBA" id="ARBA00023125"/>
    </source>
</evidence>
<dbReference type="NCBIfam" id="TIGR00103">
    <property type="entry name" value="DNA_YbaB_EbfC"/>
    <property type="match status" value="1"/>
</dbReference>
<organism evidence="4 5">
    <name type="scientific">Zunongwangia mangrovi</name>
    <dbReference type="NCBI Taxonomy" id="1334022"/>
    <lineage>
        <taxon>Bacteria</taxon>
        <taxon>Pseudomonadati</taxon>
        <taxon>Bacteroidota</taxon>
        <taxon>Flavobacteriia</taxon>
        <taxon>Flavobacteriales</taxon>
        <taxon>Flavobacteriaceae</taxon>
        <taxon>Zunongwangia</taxon>
    </lineage>
</organism>
<dbReference type="STRING" id="1334022.SAMN04487907_109111"/>
<evidence type="ECO:0000256" key="3">
    <source>
        <dbReference type="SAM" id="Coils"/>
    </source>
</evidence>
<evidence type="ECO:0000256" key="2">
    <source>
        <dbReference type="HAMAP-Rule" id="MF_00274"/>
    </source>
</evidence>
<keyword evidence="5" id="KW-1185">Reference proteome</keyword>
<comment type="function">
    <text evidence="2">Binds to DNA and alters its conformation. May be involved in regulation of gene expression, nucleoid organization and DNA protection.</text>
</comment>
<feature type="coiled-coil region" evidence="3">
    <location>
        <begin position="5"/>
        <end position="32"/>
    </location>
</feature>
<keyword evidence="3" id="KW-0175">Coiled coil</keyword>
<dbReference type="GO" id="GO:0003677">
    <property type="term" value="F:DNA binding"/>
    <property type="evidence" value="ECO:0007669"/>
    <property type="project" value="UniProtKB-UniRule"/>
</dbReference>
<comment type="subunit">
    <text evidence="2">Homodimer.</text>
</comment>
<dbReference type="HAMAP" id="MF_00274">
    <property type="entry name" value="DNA_YbaB_EbfC"/>
    <property type="match status" value="1"/>
</dbReference>
<dbReference type="OrthoDB" id="1149219at2"/>
<dbReference type="GO" id="GO:0005829">
    <property type="term" value="C:cytosol"/>
    <property type="evidence" value="ECO:0007669"/>
    <property type="project" value="TreeGrafter"/>
</dbReference>
<sequence>MFGDMMGMMNKIKEAQDNVEKTKERLKTVLIDEQSSDGLLKVTVSAAREVKSIDIADELLEDKEQLEDYLVLTLNKAIAKASDINEKELGAAAKDGMPDIPGLGDMFK</sequence>
<protein>
    <recommendedName>
        <fullName evidence="2">Nucleoid-associated protein SAMN04487907_109111</fullName>
    </recommendedName>
</protein>
<comment type="similarity">
    <text evidence="2">Belongs to the YbaB/EbfC family.</text>
</comment>
<dbReference type="PANTHER" id="PTHR33449:SF1">
    <property type="entry name" value="NUCLEOID-ASSOCIATED PROTEIN YBAB"/>
    <property type="match status" value="1"/>
</dbReference>
<dbReference type="Proteomes" id="UP000199438">
    <property type="component" value="Unassembled WGS sequence"/>
</dbReference>
<dbReference type="PIRSF" id="PIRSF004555">
    <property type="entry name" value="UCP004555"/>
    <property type="match status" value="1"/>
</dbReference>
<proteinExistence type="inferred from homology"/>
<dbReference type="InterPro" id="IPR036894">
    <property type="entry name" value="YbaB-like_sf"/>
</dbReference>
<evidence type="ECO:0000313" key="5">
    <source>
        <dbReference type="Proteomes" id="UP000199438"/>
    </source>
</evidence>
<keyword evidence="1 2" id="KW-0238">DNA-binding</keyword>
<dbReference type="GO" id="GO:0043590">
    <property type="term" value="C:bacterial nucleoid"/>
    <property type="evidence" value="ECO:0007669"/>
    <property type="project" value="UniProtKB-UniRule"/>
</dbReference>
<dbReference type="SUPFAM" id="SSF82607">
    <property type="entry name" value="YbaB-like"/>
    <property type="match status" value="1"/>
</dbReference>
<dbReference type="Pfam" id="PF02575">
    <property type="entry name" value="YbaB_DNA_bd"/>
    <property type="match status" value="1"/>
</dbReference>
<dbReference type="Gene3D" id="3.30.1310.10">
    <property type="entry name" value="Nucleoid-associated protein YbaB-like domain"/>
    <property type="match status" value="1"/>
</dbReference>
<reference evidence="5" key="1">
    <citation type="submission" date="2016-10" db="EMBL/GenBank/DDBJ databases">
        <authorList>
            <person name="Varghese N."/>
            <person name="Submissions S."/>
        </authorList>
    </citation>
    <scope>NUCLEOTIDE SEQUENCE [LARGE SCALE GENOMIC DNA]</scope>
    <source>
        <strain evidence="5">DSM 24499</strain>
    </source>
</reference>
<comment type="subcellular location">
    <subcellularLocation>
        <location evidence="2">Cytoplasm</location>
        <location evidence="2">Nucleoid</location>
    </subcellularLocation>
</comment>
<dbReference type="InterPro" id="IPR004401">
    <property type="entry name" value="YbaB/EbfC"/>
</dbReference>
<accession>A0A1I1MHU6</accession>